<dbReference type="Gene3D" id="3.40.50.10190">
    <property type="entry name" value="BRCT domain"/>
    <property type="match status" value="1"/>
</dbReference>
<keyword evidence="4" id="KW-1185">Reference proteome</keyword>
<dbReference type="OrthoDB" id="9776650at2"/>
<dbReference type="NCBIfam" id="NF004844">
    <property type="entry name" value="PRK06195.1"/>
    <property type="match status" value="1"/>
</dbReference>
<dbReference type="CDD" id="cd06130">
    <property type="entry name" value="DNA_pol_III_epsilon_like"/>
    <property type="match status" value="1"/>
</dbReference>
<reference evidence="3 4" key="1">
    <citation type="submission" date="2016-11" db="EMBL/GenBank/DDBJ databases">
        <authorList>
            <person name="Jaros S."/>
            <person name="Januszkiewicz K."/>
            <person name="Wedrychowicz H."/>
        </authorList>
    </citation>
    <scope>NUCLEOTIDE SEQUENCE [LARGE SCALE GENOMIC DNA]</scope>
    <source>
        <strain evidence="3 4">DSM 21758</strain>
    </source>
</reference>
<organism evidence="3 4">
    <name type="scientific">Clostridium cavendishii DSM 21758</name>
    <dbReference type="NCBI Taxonomy" id="1121302"/>
    <lineage>
        <taxon>Bacteria</taxon>
        <taxon>Bacillati</taxon>
        <taxon>Bacillota</taxon>
        <taxon>Clostridia</taxon>
        <taxon>Eubacteriales</taxon>
        <taxon>Clostridiaceae</taxon>
        <taxon>Clostridium</taxon>
    </lineage>
</organism>
<dbReference type="PANTHER" id="PTHR30231">
    <property type="entry name" value="DNA POLYMERASE III SUBUNIT EPSILON"/>
    <property type="match status" value="1"/>
</dbReference>
<proteinExistence type="predicted"/>
<dbReference type="Pfam" id="PF00929">
    <property type="entry name" value="RNase_T"/>
    <property type="match status" value="1"/>
</dbReference>
<dbReference type="InterPro" id="IPR001357">
    <property type="entry name" value="BRCT_dom"/>
</dbReference>
<dbReference type="GO" id="GO:0003676">
    <property type="term" value="F:nucleic acid binding"/>
    <property type="evidence" value="ECO:0007669"/>
    <property type="project" value="InterPro"/>
</dbReference>
<dbReference type="CDD" id="cd17748">
    <property type="entry name" value="BRCT_DNA_ligase_like"/>
    <property type="match status" value="1"/>
</dbReference>
<dbReference type="InterPro" id="IPR036397">
    <property type="entry name" value="RNaseH_sf"/>
</dbReference>
<dbReference type="PANTHER" id="PTHR30231:SF42">
    <property type="entry name" value="EXONUCLEASE"/>
    <property type="match status" value="1"/>
</dbReference>
<dbReference type="GO" id="GO:0008408">
    <property type="term" value="F:3'-5' exonuclease activity"/>
    <property type="evidence" value="ECO:0007669"/>
    <property type="project" value="TreeGrafter"/>
</dbReference>
<dbReference type="SMART" id="SM00479">
    <property type="entry name" value="EXOIII"/>
    <property type="match status" value="1"/>
</dbReference>
<dbReference type="Proteomes" id="UP000184310">
    <property type="component" value="Unassembled WGS sequence"/>
</dbReference>
<keyword evidence="1" id="KW-0540">Nuclease</keyword>
<dbReference type="PROSITE" id="PS50172">
    <property type="entry name" value="BRCT"/>
    <property type="match status" value="1"/>
</dbReference>
<keyword evidence="1" id="KW-0378">Hydrolase</keyword>
<dbReference type="SUPFAM" id="SSF53098">
    <property type="entry name" value="Ribonuclease H-like"/>
    <property type="match status" value="1"/>
</dbReference>
<name>A0A1M6IA75_9CLOT</name>
<dbReference type="STRING" id="1121302.SAMN02745163_01745"/>
<dbReference type="FunFam" id="3.30.420.10:FF:000045">
    <property type="entry name" value="3'-5' exonuclease DinG"/>
    <property type="match status" value="1"/>
</dbReference>
<dbReference type="InterPro" id="IPR036420">
    <property type="entry name" value="BRCT_dom_sf"/>
</dbReference>
<keyword evidence="1" id="KW-0269">Exonuclease</keyword>
<accession>A0A1M6IA75</accession>
<dbReference type="InterPro" id="IPR012337">
    <property type="entry name" value="RNaseH-like_sf"/>
</dbReference>
<dbReference type="Gene3D" id="3.30.420.10">
    <property type="entry name" value="Ribonuclease H-like superfamily/Ribonuclease H"/>
    <property type="match status" value="1"/>
</dbReference>
<evidence type="ECO:0000313" key="4">
    <source>
        <dbReference type="Proteomes" id="UP000184310"/>
    </source>
</evidence>
<protein>
    <submittedName>
        <fullName evidence="3">DNA polymerase-3 subunit epsilon</fullName>
    </submittedName>
</protein>
<dbReference type="RefSeq" id="WP_072986279.1">
    <property type="nucleotide sequence ID" value="NZ_FQZB01000007.1"/>
</dbReference>
<dbReference type="Pfam" id="PF00533">
    <property type="entry name" value="BRCT"/>
    <property type="match status" value="1"/>
</dbReference>
<dbReference type="AlphaFoldDB" id="A0A1M6IA75"/>
<dbReference type="SUPFAM" id="SSF52113">
    <property type="entry name" value="BRCT domain"/>
    <property type="match status" value="1"/>
</dbReference>
<gene>
    <name evidence="3" type="ORF">SAMN02745163_01745</name>
</gene>
<dbReference type="EMBL" id="FQZB01000007">
    <property type="protein sequence ID" value="SHJ31306.1"/>
    <property type="molecule type" value="Genomic_DNA"/>
</dbReference>
<dbReference type="GO" id="GO:0005829">
    <property type="term" value="C:cytosol"/>
    <property type="evidence" value="ECO:0007669"/>
    <property type="project" value="TreeGrafter"/>
</dbReference>
<dbReference type="InterPro" id="IPR013520">
    <property type="entry name" value="Ribonucl_H"/>
</dbReference>
<evidence type="ECO:0000256" key="1">
    <source>
        <dbReference type="ARBA" id="ARBA00022839"/>
    </source>
</evidence>
<feature type="domain" description="BRCT" evidence="2">
    <location>
        <begin position="224"/>
        <end position="318"/>
    </location>
</feature>
<evidence type="ECO:0000259" key="2">
    <source>
        <dbReference type="PROSITE" id="PS50172"/>
    </source>
</evidence>
<sequence length="318" mass="36183">MDFIAIDFETANEMRHSPCSLGITVVKDNKIIEEKYWLIKPKELRFTPMNIMIHGIRQADVENEKEFDKLWPEIKQYFNNTLVIAHNASFDISVLRKTLNLYNIPYPNFSYLCTMVISRNFFPNLENAKLDTISTYLGYKFEHHHASADATACANILIKIIDELKPSDLNNLSELLNIKVGYINKDGYKACGKLNKTSKTKKNIDDSTLYSKGPISFLREVSALKTNYFKNKVVVFTGALPRMSRGEAMSIIRRLGATTGGSVTKKTDILVIGGKNLTNLLPHEMSTKRRRAMDLISKGHPIEIITADDFFKIIYSTK</sequence>
<evidence type="ECO:0000313" key="3">
    <source>
        <dbReference type="EMBL" id="SHJ31306.1"/>
    </source>
</evidence>